<dbReference type="InterPro" id="IPR017938">
    <property type="entry name" value="Riboflavin_synthase-like_b-brl"/>
</dbReference>
<evidence type="ECO:0000256" key="12">
    <source>
        <dbReference type="PIRSR" id="PIRSR006816-2"/>
    </source>
</evidence>
<protein>
    <submittedName>
        <fullName evidence="14">Dihydroorotate dehydrogenase electron transfer subunit</fullName>
    </submittedName>
</protein>
<dbReference type="PIRSF" id="PIRSF006816">
    <property type="entry name" value="Cyc3_hyd_g"/>
    <property type="match status" value="1"/>
</dbReference>
<dbReference type="GO" id="GO:0046872">
    <property type="term" value="F:metal ion binding"/>
    <property type="evidence" value="ECO:0007669"/>
    <property type="project" value="UniProtKB-KW"/>
</dbReference>
<comment type="cofactor">
    <cofactor evidence="11">
        <name>FAD</name>
        <dbReference type="ChEBI" id="CHEBI:57692"/>
    </cofactor>
    <text evidence="11">Binds 1 FAD per subunit.</text>
</comment>
<evidence type="ECO:0000256" key="10">
    <source>
        <dbReference type="ARBA" id="ARBA00034078"/>
    </source>
</evidence>
<evidence type="ECO:0000256" key="3">
    <source>
        <dbReference type="ARBA" id="ARBA00022630"/>
    </source>
</evidence>
<evidence type="ECO:0000256" key="6">
    <source>
        <dbReference type="ARBA" id="ARBA00022827"/>
    </source>
</evidence>
<feature type="domain" description="FAD-binding FR-type" evidence="13">
    <location>
        <begin position="3"/>
        <end position="105"/>
    </location>
</feature>
<keyword evidence="6 11" id="KW-0274">FAD</keyword>
<dbReference type="Gene3D" id="2.40.30.10">
    <property type="entry name" value="Translation factors"/>
    <property type="match status" value="1"/>
</dbReference>
<dbReference type="InParanoid" id="A0A6G9IBU1"/>
<feature type="binding site" evidence="12">
    <location>
        <position position="227"/>
    </location>
    <ligand>
        <name>[2Fe-2S] cluster</name>
        <dbReference type="ChEBI" id="CHEBI:190135"/>
    </ligand>
</feature>
<dbReference type="SUPFAM" id="SSF52343">
    <property type="entry name" value="Ferredoxin reductase-like, C-terminal NADP-linked domain"/>
    <property type="match status" value="1"/>
</dbReference>
<organism evidence="14 15">
    <name type="scientific">Zophobihabitans entericus</name>
    <dbReference type="NCBI Taxonomy" id="1635327"/>
    <lineage>
        <taxon>Bacteria</taxon>
        <taxon>Pseudomonadati</taxon>
        <taxon>Pseudomonadota</taxon>
        <taxon>Gammaproteobacteria</taxon>
        <taxon>Orbales</taxon>
        <taxon>Orbaceae</taxon>
        <taxon>Zophobihabitans</taxon>
    </lineage>
</organism>
<evidence type="ECO:0000256" key="11">
    <source>
        <dbReference type="PIRSR" id="PIRSR006816-1"/>
    </source>
</evidence>
<evidence type="ECO:0000259" key="13">
    <source>
        <dbReference type="PROSITE" id="PS51384"/>
    </source>
</evidence>
<accession>A0A6G9IBU1</accession>
<dbReference type="GO" id="GO:0051537">
    <property type="term" value="F:2 iron, 2 sulfur cluster binding"/>
    <property type="evidence" value="ECO:0007669"/>
    <property type="project" value="UniProtKB-KW"/>
</dbReference>
<evidence type="ECO:0000256" key="1">
    <source>
        <dbReference type="ARBA" id="ARBA00006422"/>
    </source>
</evidence>
<dbReference type="GO" id="GO:0016491">
    <property type="term" value="F:oxidoreductase activity"/>
    <property type="evidence" value="ECO:0007669"/>
    <property type="project" value="InterPro"/>
</dbReference>
<feature type="binding site" evidence="12">
    <location>
        <position position="253"/>
    </location>
    <ligand>
        <name>[2Fe-2S] cluster</name>
        <dbReference type="ChEBI" id="CHEBI:190135"/>
    </ligand>
</feature>
<dbReference type="AlphaFoldDB" id="A0A6G9IBU1"/>
<evidence type="ECO:0000256" key="9">
    <source>
        <dbReference type="ARBA" id="ARBA00023014"/>
    </source>
</evidence>
<keyword evidence="9 12" id="KW-0411">Iron-sulfur</keyword>
<dbReference type="InterPro" id="IPR019480">
    <property type="entry name" value="Dihydroorotate_DH_Fe-S-bd"/>
</dbReference>
<evidence type="ECO:0000313" key="15">
    <source>
        <dbReference type="Proteomes" id="UP000501168"/>
    </source>
</evidence>
<keyword evidence="8 12" id="KW-0408">Iron</keyword>
<feature type="binding site" evidence="12">
    <location>
        <position position="235"/>
    </location>
    <ligand>
        <name>[2Fe-2S] cluster</name>
        <dbReference type="ChEBI" id="CHEBI:190135"/>
    </ligand>
</feature>
<dbReference type="RefSeq" id="WP_166915726.1">
    <property type="nucleotide sequence ID" value="NZ_CP050253.1"/>
</dbReference>
<dbReference type="InterPro" id="IPR012165">
    <property type="entry name" value="Cyt_c3_hydrogenase_gsu"/>
</dbReference>
<dbReference type="InterPro" id="IPR017927">
    <property type="entry name" value="FAD-bd_FR_type"/>
</dbReference>
<sequence>MTIVDSQSKILSNEWVNNEYKHMVVYVGEKAASVEPGQFFNLLCPQTESDKPYFRRPMSTYFANPKTGQVEFLYKVTGSGTRTLAMMQAEQQLPVLGPLGKGFTLKPEYKHILVLGRGVGLATLAPLAESAAEKGIKVTAILSARDQHSIMSQHRFSATGASVIEVIDSNKSSDVENVKNIILTRHKSSPFDAVFTCGSTRLTHLLQDLVNQLNIEGEVALEQQMACGIGMCYCCIKPFKEEGESEPKSKRVCIDGPVFNIKEVIL</sequence>
<dbReference type="InterPro" id="IPR039261">
    <property type="entry name" value="FNR_nucleotide-bd"/>
</dbReference>
<keyword evidence="7" id="KW-0249">Electron transport</keyword>
<keyword evidence="5 12" id="KW-0479">Metal-binding</keyword>
<evidence type="ECO:0000256" key="4">
    <source>
        <dbReference type="ARBA" id="ARBA00022714"/>
    </source>
</evidence>
<dbReference type="Gene3D" id="2.10.240.10">
    <property type="entry name" value="Dihydroorotate dehydrogenase, electron transfer subunit"/>
    <property type="match status" value="1"/>
</dbReference>
<dbReference type="GO" id="GO:0050660">
    <property type="term" value="F:flavin adenine dinucleotide binding"/>
    <property type="evidence" value="ECO:0007669"/>
    <property type="project" value="InterPro"/>
</dbReference>
<name>A0A6G9IBU1_9GAMM</name>
<keyword evidence="15" id="KW-1185">Reference proteome</keyword>
<comment type="cofactor">
    <cofactor evidence="10">
        <name>[2Fe-2S] cluster</name>
        <dbReference type="ChEBI" id="CHEBI:190135"/>
    </cofactor>
</comment>
<gene>
    <name evidence="14" type="ORF">IPMB12_05520</name>
</gene>
<evidence type="ECO:0000256" key="8">
    <source>
        <dbReference type="ARBA" id="ARBA00023004"/>
    </source>
</evidence>
<evidence type="ECO:0000256" key="2">
    <source>
        <dbReference type="ARBA" id="ARBA00022448"/>
    </source>
</evidence>
<dbReference type="EMBL" id="CP050253">
    <property type="protein sequence ID" value="QIQ21184.1"/>
    <property type="molecule type" value="Genomic_DNA"/>
</dbReference>
<comment type="similarity">
    <text evidence="1">Belongs to the PyrK family.</text>
</comment>
<dbReference type="InterPro" id="IPR050353">
    <property type="entry name" value="PyrK_electron_transfer"/>
</dbReference>
<comment type="cofactor">
    <cofactor evidence="12">
        <name>[2Fe-2S] cluster</name>
        <dbReference type="ChEBI" id="CHEBI:190135"/>
    </cofactor>
    <text evidence="12">Binds 1 [2Fe-2S] cluster per subunit.</text>
</comment>
<reference evidence="14 15" key="1">
    <citation type="submission" date="2020-03" db="EMBL/GenBank/DDBJ databases">
        <title>Complete genome sequence of Orbus sp. IPMB12 (BCRC 80908).</title>
        <authorList>
            <person name="Lo W.-S."/>
            <person name="Chang T.-H."/>
            <person name="Kuo C.-H."/>
        </authorList>
    </citation>
    <scope>NUCLEOTIDE SEQUENCE [LARGE SCALE GENOMIC DNA]</scope>
    <source>
        <strain evidence="14 15">IPMB12</strain>
    </source>
</reference>
<feature type="binding site" evidence="11">
    <location>
        <begin position="80"/>
        <end position="81"/>
    </location>
    <ligand>
        <name>FAD</name>
        <dbReference type="ChEBI" id="CHEBI:57692"/>
    </ligand>
</feature>
<keyword evidence="3 11" id="KW-0285">Flavoprotein</keyword>
<dbReference type="SUPFAM" id="SSF63380">
    <property type="entry name" value="Riboflavin synthase domain-like"/>
    <property type="match status" value="1"/>
</dbReference>
<evidence type="ECO:0000256" key="5">
    <source>
        <dbReference type="ARBA" id="ARBA00022723"/>
    </source>
</evidence>
<dbReference type="InterPro" id="IPR037117">
    <property type="entry name" value="Dihydroorotate_DH_ele_sf"/>
</dbReference>
<dbReference type="GO" id="GO:0006221">
    <property type="term" value="P:pyrimidine nucleotide biosynthetic process"/>
    <property type="evidence" value="ECO:0007669"/>
    <property type="project" value="InterPro"/>
</dbReference>
<feature type="binding site" evidence="12">
    <location>
        <position position="232"/>
    </location>
    <ligand>
        <name>[2Fe-2S] cluster</name>
        <dbReference type="ChEBI" id="CHEBI:190135"/>
    </ligand>
</feature>
<dbReference type="CDD" id="cd06218">
    <property type="entry name" value="DHOD_e_trans"/>
    <property type="match status" value="1"/>
</dbReference>
<proteinExistence type="inferred from homology"/>
<evidence type="ECO:0000256" key="7">
    <source>
        <dbReference type="ARBA" id="ARBA00022982"/>
    </source>
</evidence>
<keyword evidence="2" id="KW-0813">Transport</keyword>
<dbReference type="Gene3D" id="3.40.50.80">
    <property type="entry name" value="Nucleotide-binding domain of ferredoxin-NADP reductase (FNR) module"/>
    <property type="match status" value="1"/>
</dbReference>
<keyword evidence="4 12" id="KW-0001">2Fe-2S</keyword>
<dbReference type="KEGG" id="orb:IPMB12_05520"/>
<dbReference type="PANTHER" id="PTHR43513:SF3">
    <property type="entry name" value="DIHYDROOROTATE DEHYDROGENASE B (NAD(+)), ELECTRON TRANSFER SUBUNIT-RELATED"/>
    <property type="match status" value="1"/>
</dbReference>
<dbReference type="PANTHER" id="PTHR43513">
    <property type="entry name" value="DIHYDROOROTATE DEHYDROGENASE B (NAD(+)), ELECTRON TRANSFER SUBUNIT"/>
    <property type="match status" value="1"/>
</dbReference>
<evidence type="ECO:0000313" key="14">
    <source>
        <dbReference type="EMBL" id="QIQ21184.1"/>
    </source>
</evidence>
<dbReference type="Pfam" id="PF10418">
    <property type="entry name" value="DHODB_Fe-S_bind"/>
    <property type="match status" value="1"/>
</dbReference>
<dbReference type="Proteomes" id="UP000501168">
    <property type="component" value="Chromosome"/>
</dbReference>
<dbReference type="PROSITE" id="PS51384">
    <property type="entry name" value="FAD_FR"/>
    <property type="match status" value="1"/>
</dbReference>
<feature type="binding site" evidence="11">
    <location>
        <begin position="56"/>
        <end position="59"/>
    </location>
    <ligand>
        <name>FAD</name>
        <dbReference type="ChEBI" id="CHEBI:57692"/>
    </ligand>
</feature>